<dbReference type="PANTHER" id="PTHR33405:SF20">
    <property type="entry name" value="PROTEIN FLX-LIKE 3"/>
    <property type="match status" value="1"/>
</dbReference>
<keyword evidence="4 6" id="KW-0175">Coiled coil</keyword>
<evidence type="ECO:0000256" key="6">
    <source>
        <dbReference type="SAM" id="Coils"/>
    </source>
</evidence>
<reference evidence="7" key="1">
    <citation type="submission" date="2021-01" db="EMBL/GenBank/DDBJ databases">
        <title>Adiantum capillus-veneris genome.</title>
        <authorList>
            <person name="Fang Y."/>
            <person name="Liao Q."/>
        </authorList>
    </citation>
    <scope>NUCLEOTIDE SEQUENCE</scope>
    <source>
        <strain evidence="7">H3</strain>
        <tissue evidence="7">Leaf</tissue>
    </source>
</reference>
<keyword evidence="3" id="KW-0221">Differentiation</keyword>
<protein>
    <submittedName>
        <fullName evidence="7">Uncharacterized protein</fullName>
    </submittedName>
</protein>
<evidence type="ECO:0000256" key="5">
    <source>
        <dbReference type="ARBA" id="ARBA00023089"/>
    </source>
</evidence>
<accession>A0A9D4Z8Y3</accession>
<dbReference type="Proteomes" id="UP000886520">
    <property type="component" value="Chromosome 19"/>
</dbReference>
<evidence type="ECO:0000256" key="3">
    <source>
        <dbReference type="ARBA" id="ARBA00022782"/>
    </source>
</evidence>
<sequence length="303" mass="33205">MSWCKLVLSWRRSSLSFPVRNSALQIQMAGLPRLPLGAAGALFVGPGGRPHPDMTVALLEQKILQQHEEIQKLLSENQRLATMHVALRQELAITQQDVQRVQQAFAGLQMEKEQQTRALTEKVVKLEADARATEPLKTELENAKAGAHKLLALRTDLSNQVTQLTQDLQKARNDAQAGSTMKVEMEALRDEIQRARAAFEYEKKANAELLEQRGVMEKNLVSMAKEMEKLRAELTNADMKAHVGSYGGGSYGIPESGYPPAASYGDAYGLSQMRGASDSAILGSGAAWGAYDTQRGGGALFRR</sequence>
<keyword evidence="2" id="KW-0217">Developmental protein</keyword>
<dbReference type="AlphaFoldDB" id="A0A9D4Z8Y3"/>
<evidence type="ECO:0000256" key="4">
    <source>
        <dbReference type="ARBA" id="ARBA00023054"/>
    </source>
</evidence>
<dbReference type="EMBL" id="JABFUD020000019">
    <property type="protein sequence ID" value="KAI5065092.1"/>
    <property type="molecule type" value="Genomic_DNA"/>
</dbReference>
<proteinExistence type="inferred from homology"/>
<gene>
    <name evidence="7" type="ORF">GOP47_0019787</name>
</gene>
<keyword evidence="5" id="KW-0287">Flowering</keyword>
<feature type="coiled-coil region" evidence="6">
    <location>
        <begin position="56"/>
        <end position="104"/>
    </location>
</feature>
<dbReference type="OrthoDB" id="1928946at2759"/>
<name>A0A9D4Z8Y3_ADICA</name>
<feature type="coiled-coil region" evidence="6">
    <location>
        <begin position="154"/>
        <end position="240"/>
    </location>
</feature>
<evidence type="ECO:0000256" key="2">
    <source>
        <dbReference type="ARBA" id="ARBA00022473"/>
    </source>
</evidence>
<comment type="caution">
    <text evidence="7">The sequence shown here is derived from an EMBL/GenBank/DDBJ whole genome shotgun (WGS) entry which is preliminary data.</text>
</comment>
<dbReference type="Gene3D" id="1.20.5.1700">
    <property type="match status" value="1"/>
</dbReference>
<dbReference type="PANTHER" id="PTHR33405">
    <property type="entry name" value="PROTEIN FLX-LIKE 2"/>
    <property type="match status" value="1"/>
</dbReference>
<organism evidence="7 8">
    <name type="scientific">Adiantum capillus-veneris</name>
    <name type="common">Maidenhair fern</name>
    <dbReference type="NCBI Taxonomy" id="13818"/>
    <lineage>
        <taxon>Eukaryota</taxon>
        <taxon>Viridiplantae</taxon>
        <taxon>Streptophyta</taxon>
        <taxon>Embryophyta</taxon>
        <taxon>Tracheophyta</taxon>
        <taxon>Polypodiopsida</taxon>
        <taxon>Polypodiidae</taxon>
        <taxon>Polypodiales</taxon>
        <taxon>Pteridineae</taxon>
        <taxon>Pteridaceae</taxon>
        <taxon>Vittarioideae</taxon>
        <taxon>Adiantum</taxon>
    </lineage>
</organism>
<comment type="similarity">
    <text evidence="1">Belongs to the FLX family.</text>
</comment>
<dbReference type="GO" id="GO:0030154">
    <property type="term" value="P:cell differentiation"/>
    <property type="evidence" value="ECO:0007669"/>
    <property type="project" value="UniProtKB-KW"/>
</dbReference>
<evidence type="ECO:0000313" key="7">
    <source>
        <dbReference type="EMBL" id="KAI5065092.1"/>
    </source>
</evidence>
<keyword evidence="8" id="KW-1185">Reference proteome</keyword>
<evidence type="ECO:0000313" key="8">
    <source>
        <dbReference type="Proteomes" id="UP000886520"/>
    </source>
</evidence>
<dbReference type="InterPro" id="IPR040353">
    <property type="entry name" value="FLX/FLX-like"/>
</dbReference>
<evidence type="ECO:0000256" key="1">
    <source>
        <dbReference type="ARBA" id="ARBA00005405"/>
    </source>
</evidence>